<keyword evidence="6" id="KW-0375">Hydrogen ion transport</keyword>
<dbReference type="InterPro" id="IPR000454">
    <property type="entry name" value="ATP_synth_F0_csu"/>
</dbReference>
<dbReference type="InterPro" id="IPR035921">
    <property type="entry name" value="F/V-ATP_Csub_sf"/>
</dbReference>
<organism evidence="13">
    <name type="scientific">hydrothermal vent metagenome</name>
    <dbReference type="NCBI Taxonomy" id="652676"/>
    <lineage>
        <taxon>unclassified sequences</taxon>
        <taxon>metagenomes</taxon>
        <taxon>ecological metagenomes</taxon>
    </lineage>
</organism>
<evidence type="ECO:0000256" key="5">
    <source>
        <dbReference type="ARBA" id="ARBA00022692"/>
    </source>
</evidence>
<keyword evidence="4" id="KW-0138">CF(0)</keyword>
<dbReference type="InterPro" id="IPR038662">
    <property type="entry name" value="ATP_synth_F0_csu_sf"/>
</dbReference>
<name>A0A3B1DYM7_9ZZZZ</name>
<reference evidence="13" key="1">
    <citation type="submission" date="2018-06" db="EMBL/GenBank/DDBJ databases">
        <authorList>
            <person name="Zhirakovskaya E."/>
        </authorList>
    </citation>
    <scope>NUCLEOTIDE SEQUENCE</scope>
</reference>
<dbReference type="InterPro" id="IPR002379">
    <property type="entry name" value="ATPase_proteolipid_c-like_dom"/>
</dbReference>
<proteinExistence type="inferred from homology"/>
<keyword evidence="8" id="KW-0406">Ion transport</keyword>
<feature type="transmembrane region" description="Helical" evidence="11">
    <location>
        <begin position="86"/>
        <end position="107"/>
    </location>
</feature>
<evidence type="ECO:0000256" key="9">
    <source>
        <dbReference type="ARBA" id="ARBA00023121"/>
    </source>
</evidence>
<dbReference type="PROSITE" id="PS00605">
    <property type="entry name" value="ATPASE_C"/>
    <property type="match status" value="1"/>
</dbReference>
<evidence type="ECO:0000256" key="3">
    <source>
        <dbReference type="ARBA" id="ARBA00022448"/>
    </source>
</evidence>
<dbReference type="InterPro" id="IPR020537">
    <property type="entry name" value="ATP_synth_F0_csu_DDCD_BS"/>
</dbReference>
<evidence type="ECO:0000256" key="7">
    <source>
        <dbReference type="ARBA" id="ARBA00022989"/>
    </source>
</evidence>
<dbReference type="GO" id="GO:0015986">
    <property type="term" value="P:proton motive force-driven ATP synthesis"/>
    <property type="evidence" value="ECO:0007669"/>
    <property type="project" value="InterPro"/>
</dbReference>
<evidence type="ECO:0000256" key="8">
    <source>
        <dbReference type="ARBA" id="ARBA00023065"/>
    </source>
</evidence>
<gene>
    <name evidence="13" type="ORF">MNBD_PLANCTO03-1717</name>
</gene>
<evidence type="ECO:0000256" key="1">
    <source>
        <dbReference type="ARBA" id="ARBA00004141"/>
    </source>
</evidence>
<keyword evidence="5 11" id="KW-0812">Transmembrane</keyword>
<dbReference type="Gene3D" id="1.20.20.10">
    <property type="entry name" value="F1F0 ATP synthase subunit C"/>
    <property type="match status" value="1"/>
</dbReference>
<evidence type="ECO:0000256" key="4">
    <source>
        <dbReference type="ARBA" id="ARBA00022547"/>
    </source>
</evidence>
<evidence type="ECO:0000256" key="6">
    <source>
        <dbReference type="ARBA" id="ARBA00022781"/>
    </source>
</evidence>
<feature type="domain" description="V-ATPase proteolipid subunit C-like" evidence="12">
    <location>
        <begin position="46"/>
        <end position="106"/>
    </location>
</feature>
<dbReference type="EMBL" id="UOGK01000676">
    <property type="protein sequence ID" value="VAX42313.1"/>
    <property type="molecule type" value="Genomic_DNA"/>
</dbReference>
<keyword evidence="13" id="KW-0378">Hydrolase</keyword>
<evidence type="ECO:0000256" key="2">
    <source>
        <dbReference type="ARBA" id="ARBA00006704"/>
    </source>
</evidence>
<dbReference type="SUPFAM" id="SSF81333">
    <property type="entry name" value="F1F0 ATP synthase subunit C"/>
    <property type="match status" value="1"/>
</dbReference>
<evidence type="ECO:0000256" key="10">
    <source>
        <dbReference type="ARBA" id="ARBA00023136"/>
    </source>
</evidence>
<dbReference type="HAMAP" id="MF_01396">
    <property type="entry name" value="ATP_synth_c_bact"/>
    <property type="match status" value="1"/>
</dbReference>
<dbReference type="EC" id="3.6.3.14" evidence="13"/>
<keyword evidence="7 11" id="KW-1133">Transmembrane helix</keyword>
<dbReference type="GO" id="GO:0008289">
    <property type="term" value="F:lipid binding"/>
    <property type="evidence" value="ECO:0007669"/>
    <property type="project" value="UniProtKB-KW"/>
</dbReference>
<accession>A0A3B1DYM7</accession>
<keyword evidence="3" id="KW-0813">Transport</keyword>
<evidence type="ECO:0000313" key="13">
    <source>
        <dbReference type="EMBL" id="VAX42313.1"/>
    </source>
</evidence>
<dbReference type="GO" id="GO:0033177">
    <property type="term" value="C:proton-transporting two-sector ATPase complex, proton-transporting domain"/>
    <property type="evidence" value="ECO:0007669"/>
    <property type="project" value="InterPro"/>
</dbReference>
<evidence type="ECO:0000256" key="11">
    <source>
        <dbReference type="SAM" id="Phobius"/>
    </source>
</evidence>
<keyword evidence="9" id="KW-0446">Lipid-binding</keyword>
<comment type="similarity">
    <text evidence="2">Belongs to the ATPase C chain family.</text>
</comment>
<dbReference type="GO" id="GO:0045259">
    <property type="term" value="C:proton-transporting ATP synthase complex"/>
    <property type="evidence" value="ECO:0007669"/>
    <property type="project" value="UniProtKB-KW"/>
</dbReference>
<dbReference type="PRINTS" id="PR00124">
    <property type="entry name" value="ATPASEC"/>
</dbReference>
<feature type="transmembrane region" description="Helical" evidence="11">
    <location>
        <begin position="44"/>
        <end position="65"/>
    </location>
</feature>
<evidence type="ECO:0000259" key="12">
    <source>
        <dbReference type="Pfam" id="PF00137"/>
    </source>
</evidence>
<protein>
    <submittedName>
        <fullName evidence="13">ATP synthase F0 sector subunit c</fullName>
        <ecNumber evidence="13">3.6.3.14</ecNumber>
    </submittedName>
</protein>
<dbReference type="CDD" id="cd18121">
    <property type="entry name" value="ATP-synt_Fo_c"/>
    <property type="match status" value="1"/>
</dbReference>
<dbReference type="Pfam" id="PF00137">
    <property type="entry name" value="ATP-synt_C"/>
    <property type="match status" value="1"/>
</dbReference>
<dbReference type="AlphaFoldDB" id="A0A3B1DYM7"/>
<sequence length="108" mass="10170">MNMKNLTTSVLLATATMALLGPATALAQDGGAAAAATGASLGKGLAVLGGGLAVVGGGLGIGLVGKGAVESIARQPEAAGQIQINMILAAALIEGATLFAVAVGFLAK</sequence>
<dbReference type="GO" id="GO:0015078">
    <property type="term" value="F:proton transmembrane transporter activity"/>
    <property type="evidence" value="ECO:0007669"/>
    <property type="project" value="InterPro"/>
</dbReference>
<comment type="subcellular location">
    <subcellularLocation>
        <location evidence="1">Membrane</location>
        <topology evidence="1">Multi-pass membrane protein</topology>
    </subcellularLocation>
</comment>
<dbReference type="GO" id="GO:0016787">
    <property type="term" value="F:hydrolase activity"/>
    <property type="evidence" value="ECO:0007669"/>
    <property type="project" value="UniProtKB-KW"/>
</dbReference>
<keyword evidence="10 11" id="KW-0472">Membrane</keyword>